<protein>
    <submittedName>
        <fullName evidence="7">LysR family transcriptional regulator</fullName>
    </submittedName>
</protein>
<dbReference type="SUPFAM" id="SSF53850">
    <property type="entry name" value="Periplasmic binding protein-like II"/>
    <property type="match status" value="1"/>
</dbReference>
<dbReference type="Proteomes" id="UP001054820">
    <property type="component" value="Chromosome"/>
</dbReference>
<dbReference type="RefSeq" id="WP_237261952.1">
    <property type="nucleotide sequence ID" value="NZ_AP024202.1"/>
</dbReference>
<evidence type="ECO:0000313" key="7">
    <source>
        <dbReference type="EMBL" id="BCN92246.1"/>
    </source>
</evidence>
<dbReference type="SUPFAM" id="SSF46785">
    <property type="entry name" value="Winged helix' DNA-binding domain"/>
    <property type="match status" value="1"/>
</dbReference>
<dbReference type="InterPro" id="IPR000847">
    <property type="entry name" value="LysR_HTH_N"/>
</dbReference>
<dbReference type="EMBL" id="AP024202">
    <property type="protein sequence ID" value="BCN92246.1"/>
    <property type="molecule type" value="Genomic_DNA"/>
</dbReference>
<accession>A0ABM7MAB4</accession>
<keyword evidence="3" id="KW-0238">DNA-binding</keyword>
<dbReference type="CDD" id="cd08411">
    <property type="entry name" value="PBP2_OxyR"/>
    <property type="match status" value="1"/>
</dbReference>
<keyword evidence="5" id="KW-0804">Transcription</keyword>
<evidence type="ECO:0000256" key="5">
    <source>
        <dbReference type="ARBA" id="ARBA00023163"/>
    </source>
</evidence>
<dbReference type="InterPro" id="IPR005119">
    <property type="entry name" value="LysR_subst-bd"/>
</dbReference>
<comment type="similarity">
    <text evidence="1">Belongs to the LysR transcriptional regulatory family.</text>
</comment>
<dbReference type="Pfam" id="PF03466">
    <property type="entry name" value="LysR_substrate"/>
    <property type="match status" value="1"/>
</dbReference>
<dbReference type="PANTHER" id="PTHR30346:SF26">
    <property type="entry name" value="HYDROGEN PEROXIDE-INDUCIBLE GENES ACTIVATOR"/>
    <property type="match status" value="1"/>
</dbReference>
<dbReference type="Gene3D" id="1.10.10.10">
    <property type="entry name" value="Winged helix-like DNA-binding domain superfamily/Winged helix DNA-binding domain"/>
    <property type="match status" value="1"/>
</dbReference>
<evidence type="ECO:0000256" key="1">
    <source>
        <dbReference type="ARBA" id="ARBA00009437"/>
    </source>
</evidence>
<gene>
    <name evidence="7" type="ORF">THMIRHAM_00310</name>
</gene>
<evidence type="ECO:0000256" key="2">
    <source>
        <dbReference type="ARBA" id="ARBA00023015"/>
    </source>
</evidence>
<feature type="domain" description="HTH lysR-type" evidence="6">
    <location>
        <begin position="1"/>
        <end position="58"/>
    </location>
</feature>
<evidence type="ECO:0000259" key="6">
    <source>
        <dbReference type="PROSITE" id="PS50931"/>
    </source>
</evidence>
<dbReference type="PROSITE" id="PS50931">
    <property type="entry name" value="HTH_LYSR"/>
    <property type="match status" value="1"/>
</dbReference>
<evidence type="ECO:0000313" key="8">
    <source>
        <dbReference type="Proteomes" id="UP001054820"/>
    </source>
</evidence>
<name>A0ABM7MAB4_9GAMM</name>
<dbReference type="Pfam" id="PF00126">
    <property type="entry name" value="HTH_1"/>
    <property type="match status" value="1"/>
</dbReference>
<proteinExistence type="inferred from homology"/>
<reference evidence="7" key="1">
    <citation type="journal article" date="2022" name="Arch. Microbiol.">
        <title>Thiomicrorhabdus immobilis sp. nov., a mesophilic sulfur-oxidizing bacterium isolated from sediment of a brackish lake in northern Japan.</title>
        <authorList>
            <person name="Kojima H."/>
            <person name="Mochizuki J."/>
            <person name="Kanda M."/>
            <person name="Watanabe T."/>
            <person name="Fukui M."/>
        </authorList>
    </citation>
    <scope>NUCLEOTIDE SEQUENCE</scope>
    <source>
        <strain evidence="7">Am19</strain>
    </source>
</reference>
<keyword evidence="8" id="KW-1185">Reference proteome</keyword>
<dbReference type="Gene3D" id="3.40.190.10">
    <property type="entry name" value="Periplasmic binding protein-like II"/>
    <property type="match status" value="2"/>
</dbReference>
<dbReference type="InterPro" id="IPR036390">
    <property type="entry name" value="WH_DNA-bd_sf"/>
</dbReference>
<keyword evidence="4" id="KW-0010">Activator</keyword>
<dbReference type="InterPro" id="IPR036388">
    <property type="entry name" value="WH-like_DNA-bd_sf"/>
</dbReference>
<sequence length="307" mass="34413">MTLNELKYIVAVAKEKHFRKASEICFVSQPTLSVAIKKLEDELGVTLFERRKQDVLVTPIGKQIIGIAEEILERSKDIKQIAKEAQGDLTTELKIGAIYTIAPYLLPKLIPSFHKIAPNIPLVIEENYTHVLADKLKSGELDIVILSLPFDEPNIETYNLYEETFSAIVPNEHPLANSTKPVDLESLEDETILLLGSGHCFRDQVVEAFPGLTNLNLQNSRLQKTFEGSSLETIRYMVSSGAGISIFPCTSLSERDEELFTIKPIKSPVPKRTVALAWRKTFSRMQALELFKQAIESIKIPCTQSSQ</sequence>
<organism evidence="7 8">
    <name type="scientific">Thiomicrorhabdus immobilis</name>
    <dbReference type="NCBI Taxonomy" id="2791037"/>
    <lineage>
        <taxon>Bacteria</taxon>
        <taxon>Pseudomonadati</taxon>
        <taxon>Pseudomonadota</taxon>
        <taxon>Gammaproteobacteria</taxon>
        <taxon>Thiotrichales</taxon>
        <taxon>Piscirickettsiaceae</taxon>
        <taxon>Thiomicrorhabdus</taxon>
    </lineage>
</organism>
<evidence type="ECO:0000256" key="3">
    <source>
        <dbReference type="ARBA" id="ARBA00023125"/>
    </source>
</evidence>
<evidence type="ECO:0000256" key="4">
    <source>
        <dbReference type="ARBA" id="ARBA00023159"/>
    </source>
</evidence>
<dbReference type="PRINTS" id="PR00039">
    <property type="entry name" value="HTHLYSR"/>
</dbReference>
<dbReference type="PANTHER" id="PTHR30346">
    <property type="entry name" value="TRANSCRIPTIONAL DUAL REGULATOR HCAR-RELATED"/>
    <property type="match status" value="1"/>
</dbReference>
<keyword evidence="2" id="KW-0805">Transcription regulation</keyword>